<dbReference type="GO" id="GO:0005829">
    <property type="term" value="C:cytosol"/>
    <property type="evidence" value="ECO:0007669"/>
    <property type="project" value="UniProtKB-ARBA"/>
</dbReference>
<dbReference type="SUPFAM" id="SSF50249">
    <property type="entry name" value="Nucleic acid-binding proteins"/>
    <property type="match status" value="2"/>
</dbReference>
<evidence type="ECO:0000313" key="13">
    <source>
        <dbReference type="Proteomes" id="UP000186309"/>
    </source>
</evidence>
<dbReference type="InterPro" id="IPR020599">
    <property type="entry name" value="Transl_elong_fac_P/YeiP"/>
</dbReference>
<gene>
    <name evidence="7 12" type="primary">efp</name>
    <name evidence="12" type="ORF">BSF38_01858</name>
</gene>
<evidence type="ECO:0000313" key="12">
    <source>
        <dbReference type="EMBL" id="APW60390.1"/>
    </source>
</evidence>
<keyword evidence="13" id="KW-1185">Reference proteome</keyword>
<accession>A0A1U7CN77</accession>
<sequence>MMIKATDVRRGMVITMEGVNYVVVDFAHHTPGNLRAMVQTKLRNMNSGSLIDKRLRSVDQIEVPYVETKEYEYLYSAGDEHVFMDTETYDQLHFSPEIIGTSMQYLLPNSRVLVKYINDKPVSIEIPDSVDLTVSDTPPALAGATATNQYKEATMETGLKVQVPPFIKPGERIRIDTRTSEYIERVK</sequence>
<evidence type="ECO:0000256" key="2">
    <source>
        <dbReference type="ARBA" id="ARBA00004815"/>
    </source>
</evidence>
<comment type="similarity">
    <text evidence="3 7 9">Belongs to the elongation factor P family.</text>
</comment>
<dbReference type="Pfam" id="PF09285">
    <property type="entry name" value="Elong-fact-P_C"/>
    <property type="match status" value="1"/>
</dbReference>
<keyword evidence="5 7" id="KW-0251">Elongation factor</keyword>
<proteinExistence type="inferred from homology"/>
<keyword evidence="6 7" id="KW-0648">Protein biosynthesis</keyword>
<dbReference type="NCBIfam" id="TIGR00038">
    <property type="entry name" value="efp"/>
    <property type="match status" value="1"/>
</dbReference>
<evidence type="ECO:0000256" key="4">
    <source>
        <dbReference type="ARBA" id="ARBA00022490"/>
    </source>
</evidence>
<dbReference type="RefSeq" id="WP_076344996.1">
    <property type="nucleotide sequence ID" value="NZ_CP019082.1"/>
</dbReference>
<dbReference type="InterPro" id="IPR014722">
    <property type="entry name" value="Rib_uL2_dom2"/>
</dbReference>
<comment type="function">
    <text evidence="7">Involved in peptide bond synthesis. Stimulates efficient translation and peptide-bond synthesis on native or reconstituted 70S ribosomes in vitro. Probably functions indirectly by altering the affinity of the ribosome for aminoacyl-tRNA, thus increasing their reactivity as acceptors for peptidyl transferase.</text>
</comment>
<feature type="domain" description="Elongation factor P C-terminal" evidence="10">
    <location>
        <begin position="130"/>
        <end position="185"/>
    </location>
</feature>
<dbReference type="NCBIfam" id="NF001810">
    <property type="entry name" value="PRK00529.1"/>
    <property type="match status" value="1"/>
</dbReference>
<dbReference type="CDD" id="cd05794">
    <property type="entry name" value="S1_EF-P_repeat_2"/>
    <property type="match status" value="1"/>
</dbReference>
<evidence type="ECO:0000256" key="3">
    <source>
        <dbReference type="ARBA" id="ARBA00009479"/>
    </source>
</evidence>
<evidence type="ECO:0000259" key="10">
    <source>
        <dbReference type="SMART" id="SM00841"/>
    </source>
</evidence>
<dbReference type="Gene3D" id="2.30.30.30">
    <property type="match status" value="1"/>
</dbReference>
<dbReference type="PANTHER" id="PTHR30053:SF14">
    <property type="entry name" value="TRANSLATION ELONGATION FACTOR KOW-LIKE DOMAIN-CONTAINING PROTEIN"/>
    <property type="match status" value="1"/>
</dbReference>
<comment type="pathway">
    <text evidence="2 7">Protein biosynthesis; polypeptide chain elongation.</text>
</comment>
<dbReference type="GO" id="GO:0003746">
    <property type="term" value="F:translation elongation factor activity"/>
    <property type="evidence" value="ECO:0007669"/>
    <property type="project" value="UniProtKB-UniRule"/>
</dbReference>
<dbReference type="AlphaFoldDB" id="A0A1U7CN77"/>
<feature type="domain" description="Translation elongation factor P/YeiP central" evidence="11">
    <location>
        <begin position="68"/>
        <end position="122"/>
    </location>
</feature>
<dbReference type="EMBL" id="CP019082">
    <property type="protein sequence ID" value="APW60390.1"/>
    <property type="molecule type" value="Genomic_DNA"/>
</dbReference>
<dbReference type="SMART" id="SM01185">
    <property type="entry name" value="EFP"/>
    <property type="match status" value="1"/>
</dbReference>
<dbReference type="FunFam" id="2.40.50.140:FF:000009">
    <property type="entry name" value="Elongation factor P"/>
    <property type="match status" value="1"/>
</dbReference>
<dbReference type="FunFam" id="2.40.50.140:FF:000004">
    <property type="entry name" value="Elongation factor P"/>
    <property type="match status" value="1"/>
</dbReference>
<evidence type="ECO:0000259" key="11">
    <source>
        <dbReference type="SMART" id="SM01185"/>
    </source>
</evidence>
<dbReference type="InterPro" id="IPR015365">
    <property type="entry name" value="Elong-fact-P_C"/>
</dbReference>
<dbReference type="InterPro" id="IPR001059">
    <property type="entry name" value="Transl_elong_P/YeiP_cen"/>
</dbReference>
<dbReference type="PROSITE" id="PS01275">
    <property type="entry name" value="EFP"/>
    <property type="match status" value="1"/>
</dbReference>
<dbReference type="SUPFAM" id="SSF50104">
    <property type="entry name" value="Translation proteins SH3-like domain"/>
    <property type="match status" value="1"/>
</dbReference>
<name>A0A1U7CN77_9BACT</name>
<dbReference type="UniPathway" id="UPA00345"/>
<dbReference type="Pfam" id="PF08207">
    <property type="entry name" value="EFP_N"/>
    <property type="match status" value="1"/>
</dbReference>
<dbReference type="PANTHER" id="PTHR30053">
    <property type="entry name" value="ELONGATION FACTOR P"/>
    <property type="match status" value="1"/>
</dbReference>
<dbReference type="Gene3D" id="2.40.50.140">
    <property type="entry name" value="Nucleic acid-binding proteins"/>
    <property type="match status" value="2"/>
</dbReference>
<comment type="subcellular location">
    <subcellularLocation>
        <location evidence="1 7">Cytoplasm</location>
    </subcellularLocation>
</comment>
<keyword evidence="4 7" id="KW-0963">Cytoplasm</keyword>
<dbReference type="PIRSF" id="PIRSF005901">
    <property type="entry name" value="EF-P"/>
    <property type="match status" value="1"/>
</dbReference>
<evidence type="ECO:0000256" key="1">
    <source>
        <dbReference type="ARBA" id="ARBA00004496"/>
    </source>
</evidence>
<dbReference type="CDD" id="cd04470">
    <property type="entry name" value="S1_EF-P_repeat_1"/>
    <property type="match status" value="1"/>
</dbReference>
<evidence type="ECO:0000256" key="7">
    <source>
        <dbReference type="HAMAP-Rule" id="MF_00141"/>
    </source>
</evidence>
<dbReference type="InterPro" id="IPR013185">
    <property type="entry name" value="Transl_elong_KOW-like"/>
</dbReference>
<dbReference type="SMART" id="SM00841">
    <property type="entry name" value="Elong-fact-P_C"/>
    <property type="match status" value="1"/>
</dbReference>
<evidence type="ECO:0000256" key="5">
    <source>
        <dbReference type="ARBA" id="ARBA00022768"/>
    </source>
</evidence>
<dbReference type="Pfam" id="PF01132">
    <property type="entry name" value="EFP"/>
    <property type="match status" value="1"/>
</dbReference>
<dbReference type="HAMAP" id="MF_00141">
    <property type="entry name" value="EF_P"/>
    <property type="match status" value="1"/>
</dbReference>
<dbReference type="KEGG" id="pbor:BSF38_01858"/>
<dbReference type="FunFam" id="2.30.30.30:FF:000003">
    <property type="entry name" value="Elongation factor P"/>
    <property type="match status" value="1"/>
</dbReference>
<dbReference type="InterPro" id="IPR012340">
    <property type="entry name" value="NA-bd_OB-fold"/>
</dbReference>
<dbReference type="GO" id="GO:0043043">
    <property type="term" value="P:peptide biosynthetic process"/>
    <property type="evidence" value="ECO:0007669"/>
    <property type="project" value="InterPro"/>
</dbReference>
<dbReference type="InterPro" id="IPR008991">
    <property type="entry name" value="Translation_prot_SH3-like_sf"/>
</dbReference>
<evidence type="ECO:0000256" key="6">
    <source>
        <dbReference type="ARBA" id="ARBA00022917"/>
    </source>
</evidence>
<dbReference type="Proteomes" id="UP000186309">
    <property type="component" value="Chromosome"/>
</dbReference>
<evidence type="ECO:0000256" key="9">
    <source>
        <dbReference type="RuleBase" id="RU004389"/>
    </source>
</evidence>
<reference evidence="13" key="1">
    <citation type="submission" date="2016-12" db="EMBL/GenBank/DDBJ databases">
        <title>Comparative genomics of four Isosphaeraceae planctomycetes: a common pool of plasmids and glycoside hydrolase genes.</title>
        <authorList>
            <person name="Ivanova A."/>
        </authorList>
    </citation>
    <scope>NUCLEOTIDE SEQUENCE [LARGE SCALE GENOMIC DNA]</scope>
    <source>
        <strain evidence="13">PX4</strain>
    </source>
</reference>
<protein>
    <recommendedName>
        <fullName evidence="7 8">Elongation factor P</fullName>
        <shortName evidence="7">EF-P</shortName>
    </recommendedName>
</protein>
<dbReference type="OrthoDB" id="9801844at2"/>
<evidence type="ECO:0000256" key="8">
    <source>
        <dbReference type="NCBIfam" id="TIGR00038"/>
    </source>
</evidence>
<dbReference type="STRING" id="1387353.BSF38_01858"/>
<dbReference type="InterPro" id="IPR011768">
    <property type="entry name" value="Transl_elongation_fac_P"/>
</dbReference>
<dbReference type="InterPro" id="IPR013852">
    <property type="entry name" value="Transl_elong_P/YeiP_CS"/>
</dbReference>
<organism evidence="12 13">
    <name type="scientific">Paludisphaera borealis</name>
    <dbReference type="NCBI Taxonomy" id="1387353"/>
    <lineage>
        <taxon>Bacteria</taxon>
        <taxon>Pseudomonadati</taxon>
        <taxon>Planctomycetota</taxon>
        <taxon>Planctomycetia</taxon>
        <taxon>Isosphaerales</taxon>
        <taxon>Isosphaeraceae</taxon>
        <taxon>Paludisphaera</taxon>
    </lineage>
</organism>